<dbReference type="Pfam" id="PF01850">
    <property type="entry name" value="PIN"/>
    <property type="match status" value="1"/>
</dbReference>
<evidence type="ECO:0000256" key="8">
    <source>
        <dbReference type="HAMAP-Rule" id="MF_00265"/>
    </source>
</evidence>
<dbReference type="EMBL" id="CP036339">
    <property type="protein sequence ID" value="QDT76063.1"/>
    <property type="molecule type" value="Genomic_DNA"/>
</dbReference>
<keyword evidence="10" id="KW-0255">Endonuclease</keyword>
<proteinExistence type="inferred from homology"/>
<dbReference type="KEGG" id="llh:I41_53080"/>
<evidence type="ECO:0000313" key="10">
    <source>
        <dbReference type="EMBL" id="QDT76063.1"/>
    </source>
</evidence>
<evidence type="ECO:0000256" key="3">
    <source>
        <dbReference type="ARBA" id="ARBA00022722"/>
    </source>
</evidence>
<accession>A0A517U632</accession>
<evidence type="ECO:0000256" key="4">
    <source>
        <dbReference type="ARBA" id="ARBA00022723"/>
    </source>
</evidence>
<dbReference type="InterPro" id="IPR050556">
    <property type="entry name" value="Type_II_TA_system_RNase"/>
</dbReference>
<feature type="domain" description="PIN" evidence="9">
    <location>
        <begin position="1"/>
        <end position="120"/>
    </location>
</feature>
<dbReference type="GO" id="GO:0016787">
    <property type="term" value="F:hydrolase activity"/>
    <property type="evidence" value="ECO:0007669"/>
    <property type="project" value="UniProtKB-KW"/>
</dbReference>
<name>A0A517U632_9BACT</name>
<evidence type="ECO:0000256" key="7">
    <source>
        <dbReference type="ARBA" id="ARBA00038093"/>
    </source>
</evidence>
<dbReference type="InterPro" id="IPR022907">
    <property type="entry name" value="VapC_family"/>
</dbReference>
<reference evidence="10 11" key="1">
    <citation type="submission" date="2019-02" db="EMBL/GenBank/DDBJ databases">
        <title>Deep-cultivation of Planctomycetes and their phenomic and genomic characterization uncovers novel biology.</title>
        <authorList>
            <person name="Wiegand S."/>
            <person name="Jogler M."/>
            <person name="Boedeker C."/>
            <person name="Pinto D."/>
            <person name="Vollmers J."/>
            <person name="Rivas-Marin E."/>
            <person name="Kohn T."/>
            <person name="Peeters S.H."/>
            <person name="Heuer A."/>
            <person name="Rast P."/>
            <person name="Oberbeckmann S."/>
            <person name="Bunk B."/>
            <person name="Jeske O."/>
            <person name="Meyerdierks A."/>
            <person name="Storesund J.E."/>
            <person name="Kallscheuer N."/>
            <person name="Luecker S."/>
            <person name="Lage O.M."/>
            <person name="Pohl T."/>
            <person name="Merkel B.J."/>
            <person name="Hornburger P."/>
            <person name="Mueller R.-W."/>
            <person name="Bruemmer F."/>
            <person name="Labrenz M."/>
            <person name="Spormann A.M."/>
            <person name="Op den Camp H."/>
            <person name="Overmann J."/>
            <person name="Amann R."/>
            <person name="Jetten M.S.M."/>
            <person name="Mascher T."/>
            <person name="Medema M.H."/>
            <person name="Devos D.P."/>
            <person name="Kaster A.-K."/>
            <person name="Ovreas L."/>
            <person name="Rohde M."/>
            <person name="Galperin M.Y."/>
            <person name="Jogler C."/>
        </authorList>
    </citation>
    <scope>NUCLEOTIDE SEQUENCE [LARGE SCALE GENOMIC DNA]</scope>
    <source>
        <strain evidence="10 11">I41</strain>
    </source>
</reference>
<dbReference type="PANTHER" id="PTHR33653:SF1">
    <property type="entry name" value="RIBONUCLEASE VAPC2"/>
    <property type="match status" value="1"/>
</dbReference>
<keyword evidence="2 8" id="KW-1277">Toxin-antitoxin system</keyword>
<keyword evidence="4 8" id="KW-0479">Metal-binding</keyword>
<keyword evidence="5 8" id="KW-0378">Hydrolase</keyword>
<dbReference type="SUPFAM" id="SSF88723">
    <property type="entry name" value="PIN domain-like"/>
    <property type="match status" value="1"/>
</dbReference>
<evidence type="ECO:0000313" key="11">
    <source>
        <dbReference type="Proteomes" id="UP000317909"/>
    </source>
</evidence>
<dbReference type="InterPro" id="IPR029060">
    <property type="entry name" value="PIN-like_dom_sf"/>
</dbReference>
<dbReference type="Proteomes" id="UP000317909">
    <property type="component" value="Chromosome"/>
</dbReference>
<evidence type="ECO:0000256" key="5">
    <source>
        <dbReference type="ARBA" id="ARBA00022801"/>
    </source>
</evidence>
<keyword evidence="3 8" id="KW-0540">Nuclease</keyword>
<comment type="function">
    <text evidence="8">Toxic component of a toxin-antitoxin (TA) system. An RNase.</text>
</comment>
<dbReference type="AlphaFoldDB" id="A0A517U632"/>
<dbReference type="GO" id="GO:0090729">
    <property type="term" value="F:toxin activity"/>
    <property type="evidence" value="ECO:0007669"/>
    <property type="project" value="UniProtKB-KW"/>
</dbReference>
<comment type="cofactor">
    <cofactor evidence="1 8">
        <name>Mg(2+)</name>
        <dbReference type="ChEBI" id="CHEBI:18420"/>
    </cofactor>
</comment>
<keyword evidence="11" id="KW-1185">Reference proteome</keyword>
<dbReference type="InterPro" id="IPR002716">
    <property type="entry name" value="PIN_dom"/>
</dbReference>
<protein>
    <recommendedName>
        <fullName evidence="8">Ribonuclease VapC</fullName>
        <shortName evidence="8">RNase VapC</shortName>
        <ecNumber evidence="8">3.1.-.-</ecNumber>
    </recommendedName>
    <alternativeName>
        <fullName evidence="8">Toxin VapC</fullName>
    </alternativeName>
</protein>
<dbReference type="GO" id="GO:0004519">
    <property type="term" value="F:endonuclease activity"/>
    <property type="evidence" value="ECO:0007669"/>
    <property type="project" value="UniProtKB-KW"/>
</dbReference>
<comment type="similarity">
    <text evidence="7 8">Belongs to the PINc/VapC protein family.</text>
</comment>
<keyword evidence="6 8" id="KW-0460">Magnesium</keyword>
<dbReference type="RefSeq" id="WP_168207159.1">
    <property type="nucleotide sequence ID" value="NZ_CP036339.1"/>
</dbReference>
<evidence type="ECO:0000256" key="1">
    <source>
        <dbReference type="ARBA" id="ARBA00001946"/>
    </source>
</evidence>
<feature type="binding site" evidence="8">
    <location>
        <position position="94"/>
    </location>
    <ligand>
        <name>Mg(2+)</name>
        <dbReference type="ChEBI" id="CHEBI:18420"/>
    </ligand>
</feature>
<dbReference type="GO" id="GO:0000287">
    <property type="term" value="F:magnesium ion binding"/>
    <property type="evidence" value="ECO:0007669"/>
    <property type="project" value="UniProtKB-UniRule"/>
</dbReference>
<dbReference type="Gene3D" id="3.40.50.1010">
    <property type="entry name" value="5'-nuclease"/>
    <property type="match status" value="1"/>
</dbReference>
<dbReference type="HAMAP" id="MF_00265">
    <property type="entry name" value="VapC_Nob1"/>
    <property type="match status" value="1"/>
</dbReference>
<keyword evidence="8" id="KW-0800">Toxin</keyword>
<dbReference type="PANTHER" id="PTHR33653">
    <property type="entry name" value="RIBONUCLEASE VAPC2"/>
    <property type="match status" value="1"/>
</dbReference>
<evidence type="ECO:0000256" key="6">
    <source>
        <dbReference type="ARBA" id="ARBA00022842"/>
    </source>
</evidence>
<dbReference type="GO" id="GO:0004540">
    <property type="term" value="F:RNA nuclease activity"/>
    <property type="evidence" value="ECO:0007669"/>
    <property type="project" value="InterPro"/>
</dbReference>
<feature type="binding site" evidence="8">
    <location>
        <position position="4"/>
    </location>
    <ligand>
        <name>Mg(2+)</name>
        <dbReference type="ChEBI" id="CHEBI:18420"/>
    </ligand>
</feature>
<sequence length="126" mass="14344">MILDTNAVSALLAGQNGSLHRILDGADQHHLPLPVIAEYQYGLLRLPRPQRLQSLFRRLEADSIVLLPDRTTADVYATVRQELKTKGQPISENDVWIAALSRQFDLEVVSQDAHFDHVPRIRRISW</sequence>
<evidence type="ECO:0000259" key="9">
    <source>
        <dbReference type="Pfam" id="PF01850"/>
    </source>
</evidence>
<dbReference type="EC" id="3.1.-.-" evidence="8"/>
<gene>
    <name evidence="10" type="primary">vapC_4</name>
    <name evidence="8" type="synonym">vapC</name>
    <name evidence="10" type="ORF">I41_53080</name>
</gene>
<evidence type="ECO:0000256" key="2">
    <source>
        <dbReference type="ARBA" id="ARBA00022649"/>
    </source>
</evidence>
<organism evidence="10 11">
    <name type="scientific">Lacipirellula limnantheis</name>
    <dbReference type="NCBI Taxonomy" id="2528024"/>
    <lineage>
        <taxon>Bacteria</taxon>
        <taxon>Pseudomonadati</taxon>
        <taxon>Planctomycetota</taxon>
        <taxon>Planctomycetia</taxon>
        <taxon>Pirellulales</taxon>
        <taxon>Lacipirellulaceae</taxon>
        <taxon>Lacipirellula</taxon>
    </lineage>
</organism>